<gene>
    <name evidence="2" type="ORF">OPV22_014412</name>
</gene>
<organism evidence="2 3">
    <name type="scientific">Ensete ventricosum</name>
    <name type="common">Abyssinian banana</name>
    <name type="synonym">Musa ensete</name>
    <dbReference type="NCBI Taxonomy" id="4639"/>
    <lineage>
        <taxon>Eukaryota</taxon>
        <taxon>Viridiplantae</taxon>
        <taxon>Streptophyta</taxon>
        <taxon>Embryophyta</taxon>
        <taxon>Tracheophyta</taxon>
        <taxon>Spermatophyta</taxon>
        <taxon>Magnoliopsida</taxon>
        <taxon>Liliopsida</taxon>
        <taxon>Zingiberales</taxon>
        <taxon>Musaceae</taxon>
        <taxon>Ensete</taxon>
    </lineage>
</organism>
<keyword evidence="3" id="KW-1185">Reference proteome</keyword>
<protein>
    <submittedName>
        <fullName evidence="2">Uncharacterized protein</fullName>
    </submittedName>
</protein>
<proteinExistence type="predicted"/>
<feature type="region of interest" description="Disordered" evidence="1">
    <location>
        <begin position="1"/>
        <end position="32"/>
    </location>
</feature>
<comment type="caution">
    <text evidence="2">The sequence shown here is derived from an EMBL/GenBank/DDBJ whole genome shotgun (WGS) entry which is preliminary data.</text>
</comment>
<name>A0AAV8RBU0_ENSVE</name>
<dbReference type="Proteomes" id="UP001222027">
    <property type="component" value="Unassembled WGS sequence"/>
</dbReference>
<evidence type="ECO:0000313" key="2">
    <source>
        <dbReference type="EMBL" id="KAJ8492691.1"/>
    </source>
</evidence>
<evidence type="ECO:0000313" key="3">
    <source>
        <dbReference type="Proteomes" id="UP001222027"/>
    </source>
</evidence>
<dbReference type="AlphaFoldDB" id="A0AAV8RBU0"/>
<accession>A0AAV8RBU0</accession>
<sequence>MPIDRRDRSRPLGRKRRRGGDRLLPQQPGPHPLIPIPTLLGLLALFPRLPHPSFPTPTAPFRVIGTSTATELCDPLMPAGRKEVDVVMQNDMKFPGLKNFFLSPYRRYTSRRKRRGGVLNAGSCVCIRVLGRRRSKS</sequence>
<evidence type="ECO:0000256" key="1">
    <source>
        <dbReference type="SAM" id="MobiDB-lite"/>
    </source>
</evidence>
<dbReference type="EMBL" id="JAQQAF010000004">
    <property type="protein sequence ID" value="KAJ8492691.1"/>
    <property type="molecule type" value="Genomic_DNA"/>
</dbReference>
<reference evidence="2 3" key="1">
    <citation type="submission" date="2022-12" db="EMBL/GenBank/DDBJ databases">
        <title>Chromosome-scale assembly of the Ensete ventricosum genome.</title>
        <authorList>
            <person name="Dussert Y."/>
            <person name="Stocks J."/>
            <person name="Wendawek A."/>
            <person name="Woldeyes F."/>
            <person name="Nichols R.A."/>
            <person name="Borrell J.S."/>
        </authorList>
    </citation>
    <scope>NUCLEOTIDE SEQUENCE [LARGE SCALE GENOMIC DNA]</scope>
    <source>
        <strain evidence="3">cv. Maze</strain>
        <tissue evidence="2">Seeds</tissue>
    </source>
</reference>
<feature type="compositionally biased region" description="Basic and acidic residues" evidence="1">
    <location>
        <begin position="1"/>
        <end position="10"/>
    </location>
</feature>